<sequence>MVASMKLAIPSMGEGGLDAVRSGHFGHSDCFTMVDIEDGEIKEVSIVANPPHESGGCLRPVGILSDAGADAIVAAGMGMRPMQGFAQAGITVFYDAETPGVGDVAKRAAAGELPVMGAEHACHH</sequence>
<dbReference type="PANTHER" id="PTHR33937">
    <property type="entry name" value="IRON-MOLYBDENUM PROTEIN-RELATED-RELATED"/>
    <property type="match status" value="1"/>
</dbReference>
<evidence type="ECO:0000313" key="2">
    <source>
        <dbReference type="EMBL" id="RNL21625.1"/>
    </source>
</evidence>
<evidence type="ECO:0000313" key="3">
    <source>
        <dbReference type="Proteomes" id="UP000267368"/>
    </source>
</evidence>
<dbReference type="InterPro" id="IPR033913">
    <property type="entry name" value="MTH1175_dom"/>
</dbReference>
<dbReference type="SUPFAM" id="SSF53146">
    <property type="entry name" value="Nitrogenase accessory factor-like"/>
    <property type="match status" value="1"/>
</dbReference>
<reference evidence="3" key="1">
    <citation type="submission" date="2018-05" db="EMBL/GenBank/DDBJ databases">
        <title>Genome Sequencing of selected type strains of the family Eggerthellaceae.</title>
        <authorList>
            <person name="Danylec N."/>
            <person name="Stoll D.A."/>
            <person name="Doetsch A."/>
            <person name="Huch M."/>
        </authorList>
    </citation>
    <scope>NUCLEOTIDE SEQUENCE [LARGE SCALE GENOMIC DNA]</scope>
    <source>
        <strain evidence="3">DSM 17537</strain>
    </source>
</reference>
<dbReference type="OrthoDB" id="280278at2"/>
<name>A0A3N0AHU2_9ACTN</name>
<dbReference type="Proteomes" id="UP000267368">
    <property type="component" value="Unassembled WGS sequence"/>
</dbReference>
<dbReference type="Pfam" id="PF02579">
    <property type="entry name" value="Nitro_FeMo-Co"/>
    <property type="match status" value="1"/>
</dbReference>
<dbReference type="Gene3D" id="3.30.420.130">
    <property type="entry name" value="Dinitrogenase iron-molybdenum cofactor biosynthesis domain"/>
    <property type="match status" value="1"/>
</dbReference>
<dbReference type="EMBL" id="QICB01000001">
    <property type="protein sequence ID" value="RNL21625.1"/>
    <property type="molecule type" value="Genomic_DNA"/>
</dbReference>
<dbReference type="CDD" id="cd00851">
    <property type="entry name" value="MTH1175"/>
    <property type="match status" value="1"/>
</dbReference>
<dbReference type="AlphaFoldDB" id="A0A3N0AHU2"/>
<accession>A0A3N0AHU2</accession>
<organism evidence="2 3">
    <name type="scientific">Slackia faecicanis</name>
    <dbReference type="NCBI Taxonomy" id="255723"/>
    <lineage>
        <taxon>Bacteria</taxon>
        <taxon>Bacillati</taxon>
        <taxon>Actinomycetota</taxon>
        <taxon>Coriobacteriia</taxon>
        <taxon>Eggerthellales</taxon>
        <taxon>Eggerthellaceae</taxon>
        <taxon>Slackia</taxon>
    </lineage>
</organism>
<dbReference type="InterPro" id="IPR003731">
    <property type="entry name" value="Di-Nase_FeMo-co_biosynth"/>
</dbReference>
<gene>
    <name evidence="2" type="ORF">DMP07_01995</name>
</gene>
<dbReference type="InterPro" id="IPR036105">
    <property type="entry name" value="DiNase_FeMo-co_biosyn_sf"/>
</dbReference>
<protein>
    <submittedName>
        <fullName evidence="2">Dinitrogenase iron-molybdenum cofactor biosynthesis protein</fullName>
    </submittedName>
</protein>
<keyword evidence="3" id="KW-1185">Reference proteome</keyword>
<dbReference type="InterPro" id="IPR051840">
    <property type="entry name" value="NifX/NifY_domain"/>
</dbReference>
<comment type="caution">
    <text evidence="2">The sequence shown here is derived from an EMBL/GenBank/DDBJ whole genome shotgun (WGS) entry which is preliminary data.</text>
</comment>
<feature type="domain" description="Dinitrogenase iron-molybdenum cofactor biosynthesis" evidence="1">
    <location>
        <begin position="21"/>
        <end position="108"/>
    </location>
</feature>
<dbReference type="PANTHER" id="PTHR33937:SF2">
    <property type="entry name" value="DINITROGENASE IRON-MOLYBDENUM COFACTOR BIOSYNTHESIS DOMAIN-CONTAINING PROTEIN"/>
    <property type="match status" value="1"/>
</dbReference>
<proteinExistence type="predicted"/>
<evidence type="ECO:0000259" key="1">
    <source>
        <dbReference type="Pfam" id="PF02579"/>
    </source>
</evidence>